<organism evidence="1 2">
    <name type="scientific">Gemmata obscuriglobus</name>
    <dbReference type="NCBI Taxonomy" id="114"/>
    <lineage>
        <taxon>Bacteria</taxon>
        <taxon>Pseudomonadati</taxon>
        <taxon>Planctomycetota</taxon>
        <taxon>Planctomycetia</taxon>
        <taxon>Gemmatales</taxon>
        <taxon>Gemmataceae</taxon>
        <taxon>Gemmata</taxon>
    </lineage>
</organism>
<sequence>MAGAARRREVRLGAAGSAWGHGGAGRWWLRVVPVGVGRGSSPRVAVVGGLRRAAARRVGSVPLRSAAPVGGLPRMRGADVSKPNPALHLTPPCSLDGTAPWEGAVQVSCSFGNPEGMRARAAALSVWSAVVSLACRASRGAGRCWRGSSPRGAVGRGRRCVGTRRFGSVALRVVPVGRGAARRRV</sequence>
<dbReference type="EMBL" id="CP025958">
    <property type="protein sequence ID" value="AWM40382.1"/>
    <property type="molecule type" value="Genomic_DNA"/>
</dbReference>
<reference evidence="1 2" key="1">
    <citation type="submission" date="2018-01" db="EMBL/GenBank/DDBJ databases">
        <title>G. obscuriglobus.</title>
        <authorList>
            <person name="Franke J."/>
            <person name="Blomberg W."/>
            <person name="Selmecki A."/>
        </authorList>
    </citation>
    <scope>NUCLEOTIDE SEQUENCE [LARGE SCALE GENOMIC DNA]</scope>
    <source>
        <strain evidence="1 2">DSM 5831</strain>
    </source>
</reference>
<name>A0A2Z3H7L4_9BACT</name>
<dbReference type="AlphaFoldDB" id="A0A2Z3H7L4"/>
<keyword evidence="2" id="KW-1185">Reference proteome</keyword>
<dbReference type="Proteomes" id="UP000245802">
    <property type="component" value="Chromosome"/>
</dbReference>
<evidence type="ECO:0000313" key="2">
    <source>
        <dbReference type="Proteomes" id="UP000245802"/>
    </source>
</evidence>
<gene>
    <name evidence="1" type="ORF">C1280_27590</name>
</gene>
<protein>
    <submittedName>
        <fullName evidence="1">Uncharacterized protein</fullName>
    </submittedName>
</protein>
<accession>A0A2Z3H7L4</accession>
<dbReference type="KEGG" id="gog:C1280_27590"/>
<evidence type="ECO:0000313" key="1">
    <source>
        <dbReference type="EMBL" id="AWM40382.1"/>
    </source>
</evidence>
<proteinExistence type="predicted"/>